<evidence type="ECO:0000313" key="2">
    <source>
        <dbReference type="Proteomes" id="UP000254467"/>
    </source>
</evidence>
<keyword evidence="2" id="KW-1185">Reference proteome</keyword>
<dbReference type="AlphaFoldDB" id="A0A376CND1"/>
<dbReference type="SUPFAM" id="SSF53697">
    <property type="entry name" value="SIS domain"/>
    <property type="match status" value="1"/>
</dbReference>
<sequence>MNSDMDTNSYYEGAGDYDRETVRFFDVAHEGAQLRAIAGRLQGKFEQLRGLNPRSVVIVGTDQIARAAARYVVQLRSPLRCPVVVVDTLPAYLGALDVVIMVGDAADNDDFSRDIISAGQRGATTIFAGPAQGPLIDDVPDSALVIPALPTAVGASPARTIGVVAAVLDLLEQPVSIVEQKLQDLAEQIDEELTSLSPERDATVNPARQLREFVAGARILHTGVNRTGMAVAEFVATLWSVRGLPGGFCHPDETTRALERPPAADDIFHDPILDGPSGLVPLKAIVWAHEEAPWPNARPETSLVPGLGDTASALRLITRAFAATTLDD</sequence>
<gene>
    <name evidence="1" type="ORF">NCTC11862_01643</name>
</gene>
<reference evidence="1 2" key="1">
    <citation type="submission" date="2018-06" db="EMBL/GenBank/DDBJ databases">
        <authorList>
            <consortium name="Pathogen Informatics"/>
            <person name="Doyle S."/>
        </authorList>
    </citation>
    <scope>NUCLEOTIDE SEQUENCE [LARGE SCALE GENOMIC DNA]</scope>
    <source>
        <strain evidence="1 2">NCTC11862</strain>
    </source>
</reference>
<organism evidence="1 2">
    <name type="scientific">Corynebacterium pilosum</name>
    <dbReference type="NCBI Taxonomy" id="35756"/>
    <lineage>
        <taxon>Bacteria</taxon>
        <taxon>Bacillati</taxon>
        <taxon>Actinomycetota</taxon>
        <taxon>Actinomycetes</taxon>
        <taxon>Mycobacteriales</taxon>
        <taxon>Corynebacteriaceae</taxon>
        <taxon>Corynebacterium</taxon>
    </lineage>
</organism>
<dbReference type="STRING" id="35756.GCA_001044155_02102"/>
<name>A0A376CND1_9CORY</name>
<dbReference type="Proteomes" id="UP000254467">
    <property type="component" value="Unassembled WGS sequence"/>
</dbReference>
<dbReference type="GO" id="GO:0097367">
    <property type="term" value="F:carbohydrate derivative binding"/>
    <property type="evidence" value="ECO:0007669"/>
    <property type="project" value="InterPro"/>
</dbReference>
<proteinExistence type="predicted"/>
<dbReference type="GO" id="GO:1901135">
    <property type="term" value="P:carbohydrate derivative metabolic process"/>
    <property type="evidence" value="ECO:0007669"/>
    <property type="project" value="InterPro"/>
</dbReference>
<dbReference type="RefSeq" id="WP_018581383.1">
    <property type="nucleotide sequence ID" value="NZ_UFXQ01000001.1"/>
</dbReference>
<dbReference type="EMBL" id="UFXQ01000001">
    <property type="protein sequence ID" value="STC69843.1"/>
    <property type="molecule type" value="Genomic_DNA"/>
</dbReference>
<protein>
    <submittedName>
        <fullName evidence="1">Uncharacterized protein</fullName>
    </submittedName>
</protein>
<evidence type="ECO:0000313" key="1">
    <source>
        <dbReference type="EMBL" id="STC69843.1"/>
    </source>
</evidence>
<accession>A0A376CND1</accession>
<dbReference type="InterPro" id="IPR046348">
    <property type="entry name" value="SIS_dom_sf"/>
</dbReference>